<keyword evidence="2" id="KW-1185">Reference proteome</keyword>
<reference evidence="1" key="1">
    <citation type="submission" date="2021-05" db="EMBL/GenBank/DDBJ databases">
        <authorList>
            <person name="Pan Q."/>
            <person name="Jouanno E."/>
            <person name="Zahm M."/>
            <person name="Klopp C."/>
            <person name="Cabau C."/>
            <person name="Louis A."/>
            <person name="Berthelot C."/>
            <person name="Parey E."/>
            <person name="Roest Crollius H."/>
            <person name="Montfort J."/>
            <person name="Robinson-Rechavi M."/>
            <person name="Bouchez O."/>
            <person name="Lampietro C."/>
            <person name="Lopez Roques C."/>
            <person name="Donnadieu C."/>
            <person name="Postlethwait J."/>
            <person name="Bobe J."/>
            <person name="Dillon D."/>
            <person name="Chandos A."/>
            <person name="von Hippel F."/>
            <person name="Guiguen Y."/>
        </authorList>
    </citation>
    <scope>NUCLEOTIDE SEQUENCE</scope>
    <source>
        <strain evidence="1">YG-Jan2019</strain>
    </source>
</reference>
<evidence type="ECO:0000313" key="1">
    <source>
        <dbReference type="EMBL" id="KAJ7992117.1"/>
    </source>
</evidence>
<proteinExistence type="predicted"/>
<dbReference type="Proteomes" id="UP001157502">
    <property type="component" value="Chromosome 25"/>
</dbReference>
<sequence>MAFTLAPPGPSAPPTPPPLSFPPSVFRCGVGSSGVQVPGVFMCWIPRRKELVKTVVRSDSVSVRVPHQWLSLFRKAPTPLGIVLVFGFRVARGNSLTITPMHQKSLSLLSIHAADRRSGGMQGVWEGRRRGTMTHGAYRPVGRNSTPCCQAEVTAAGVHCLVI</sequence>
<dbReference type="EMBL" id="CM055752">
    <property type="protein sequence ID" value="KAJ7992117.1"/>
    <property type="molecule type" value="Genomic_DNA"/>
</dbReference>
<accession>A0ACC2FLC5</accession>
<protein>
    <submittedName>
        <fullName evidence="1">Uncharacterized protein</fullName>
    </submittedName>
</protein>
<name>A0ACC2FLC5_DALPE</name>
<organism evidence="1 2">
    <name type="scientific">Dallia pectoralis</name>
    <name type="common">Alaska blackfish</name>
    <dbReference type="NCBI Taxonomy" id="75939"/>
    <lineage>
        <taxon>Eukaryota</taxon>
        <taxon>Metazoa</taxon>
        <taxon>Chordata</taxon>
        <taxon>Craniata</taxon>
        <taxon>Vertebrata</taxon>
        <taxon>Euteleostomi</taxon>
        <taxon>Actinopterygii</taxon>
        <taxon>Neopterygii</taxon>
        <taxon>Teleostei</taxon>
        <taxon>Protacanthopterygii</taxon>
        <taxon>Esociformes</taxon>
        <taxon>Umbridae</taxon>
        <taxon>Dallia</taxon>
    </lineage>
</organism>
<comment type="caution">
    <text evidence="1">The sequence shown here is derived from an EMBL/GenBank/DDBJ whole genome shotgun (WGS) entry which is preliminary data.</text>
</comment>
<evidence type="ECO:0000313" key="2">
    <source>
        <dbReference type="Proteomes" id="UP001157502"/>
    </source>
</evidence>
<gene>
    <name evidence="1" type="ORF">DPEC_G00275220</name>
</gene>